<feature type="region of interest" description="Disordered" evidence="2">
    <location>
        <begin position="168"/>
        <end position="202"/>
    </location>
</feature>
<dbReference type="SMART" id="SM00343">
    <property type="entry name" value="ZnF_C2HC"/>
    <property type="match status" value="1"/>
</dbReference>
<dbReference type="PROSITE" id="PS50158">
    <property type="entry name" value="ZF_CCHC"/>
    <property type="match status" value="1"/>
</dbReference>
<evidence type="ECO:0000313" key="4">
    <source>
        <dbReference type="EMBL" id="KAA0038343.1"/>
    </source>
</evidence>
<feature type="domain" description="CCHC-type" evidence="3">
    <location>
        <begin position="153"/>
        <end position="169"/>
    </location>
</feature>
<dbReference type="Gene3D" id="4.10.60.10">
    <property type="entry name" value="Zinc finger, CCHC-type"/>
    <property type="match status" value="1"/>
</dbReference>
<evidence type="ECO:0000256" key="2">
    <source>
        <dbReference type="SAM" id="MobiDB-lite"/>
    </source>
</evidence>
<comment type="caution">
    <text evidence="5">The sequence shown here is derived from an EMBL/GenBank/DDBJ whole genome shotgun (WGS) entry which is preliminary data.</text>
</comment>
<protein>
    <recommendedName>
        <fullName evidence="3">CCHC-type domain-containing protein</fullName>
    </recommendedName>
</protein>
<dbReference type="AlphaFoldDB" id="A0A5D3BB35"/>
<dbReference type="EMBL" id="SSTD01019069">
    <property type="protein sequence ID" value="TYJ97052.1"/>
    <property type="molecule type" value="Genomic_DNA"/>
</dbReference>
<dbReference type="EMBL" id="SSTE01018746">
    <property type="protein sequence ID" value="KAA0038343.1"/>
    <property type="molecule type" value="Genomic_DNA"/>
</dbReference>
<dbReference type="InterPro" id="IPR001878">
    <property type="entry name" value="Znf_CCHC"/>
</dbReference>
<organism evidence="5 7">
    <name type="scientific">Cucumis melo var. makuwa</name>
    <name type="common">Oriental melon</name>
    <dbReference type="NCBI Taxonomy" id="1194695"/>
    <lineage>
        <taxon>Eukaryota</taxon>
        <taxon>Viridiplantae</taxon>
        <taxon>Streptophyta</taxon>
        <taxon>Embryophyta</taxon>
        <taxon>Tracheophyta</taxon>
        <taxon>Spermatophyta</taxon>
        <taxon>Magnoliopsida</taxon>
        <taxon>eudicotyledons</taxon>
        <taxon>Gunneridae</taxon>
        <taxon>Pentapetalae</taxon>
        <taxon>rosids</taxon>
        <taxon>fabids</taxon>
        <taxon>Cucurbitales</taxon>
        <taxon>Cucurbitaceae</taxon>
        <taxon>Benincaseae</taxon>
        <taxon>Cucumis</taxon>
    </lineage>
</organism>
<dbReference type="InterPro" id="IPR036875">
    <property type="entry name" value="Znf_CCHC_sf"/>
</dbReference>
<dbReference type="GO" id="GO:0008270">
    <property type="term" value="F:zinc ion binding"/>
    <property type="evidence" value="ECO:0007669"/>
    <property type="project" value="UniProtKB-KW"/>
</dbReference>
<keyword evidence="1" id="KW-0862">Zinc</keyword>
<evidence type="ECO:0000313" key="6">
    <source>
        <dbReference type="Proteomes" id="UP000321393"/>
    </source>
</evidence>
<accession>A0A5D3BB35</accession>
<reference evidence="6 7" key="1">
    <citation type="submission" date="2019-08" db="EMBL/GenBank/DDBJ databases">
        <title>Draft genome sequences of two oriental melons (Cucumis melo L. var makuwa).</title>
        <authorList>
            <person name="Kwon S.-Y."/>
        </authorList>
    </citation>
    <scope>NUCLEOTIDE SEQUENCE [LARGE SCALE GENOMIC DNA]</scope>
    <source>
        <strain evidence="7">cv. Chang Bougi</strain>
        <strain evidence="6">cv. SW 3</strain>
        <tissue evidence="5">Leaf</tissue>
    </source>
</reference>
<name>A0A5D3BB35_CUCMM</name>
<gene>
    <name evidence="5" type="ORF">E5676_scaffold506G001180</name>
    <name evidence="4" type="ORF">E6C27_scaffold270G002190</name>
</gene>
<dbReference type="GO" id="GO:0003676">
    <property type="term" value="F:nucleic acid binding"/>
    <property type="evidence" value="ECO:0007669"/>
    <property type="project" value="InterPro"/>
</dbReference>
<dbReference type="OrthoDB" id="1934635at2759"/>
<evidence type="ECO:0000256" key="1">
    <source>
        <dbReference type="PROSITE-ProRule" id="PRU00047"/>
    </source>
</evidence>
<evidence type="ECO:0000313" key="5">
    <source>
        <dbReference type="EMBL" id="TYJ97052.1"/>
    </source>
</evidence>
<dbReference type="Proteomes" id="UP000321393">
    <property type="component" value="Unassembled WGS sequence"/>
</dbReference>
<keyword evidence="1" id="KW-0479">Metal-binding</keyword>
<feature type="compositionally biased region" description="Acidic residues" evidence="2">
    <location>
        <begin position="177"/>
        <end position="202"/>
    </location>
</feature>
<proteinExistence type="predicted"/>
<dbReference type="Pfam" id="PF00098">
    <property type="entry name" value="zf-CCHC"/>
    <property type="match status" value="1"/>
</dbReference>
<sequence length="202" mass="23231">MDVEASFDQRLRLIEQAVVELRQDDSDSSDEDNLLNIHQEPQRGIRLRPYLQEDQEICMKVDLPTFDGRMDVEKFLDWIKYMENIFDYGNTPEHKKLQLVALKLQGGASTCSSTTSQTTKKDENLPKVPATKPGEINTRKKIDNVYNRPTLGKCFRCGQQGHLSNECPQRRTLTIEEGQEEDASEDNIYEISTPDEGDNYLE</sequence>
<evidence type="ECO:0000313" key="7">
    <source>
        <dbReference type="Proteomes" id="UP000321947"/>
    </source>
</evidence>
<dbReference type="SUPFAM" id="SSF57756">
    <property type="entry name" value="Retrovirus zinc finger-like domains"/>
    <property type="match status" value="1"/>
</dbReference>
<evidence type="ECO:0000259" key="3">
    <source>
        <dbReference type="PROSITE" id="PS50158"/>
    </source>
</evidence>
<dbReference type="Proteomes" id="UP000321947">
    <property type="component" value="Unassembled WGS sequence"/>
</dbReference>
<keyword evidence="1" id="KW-0863">Zinc-finger</keyword>